<keyword evidence="4 6" id="KW-0418">Kinase</keyword>
<dbReference type="PANTHER" id="PTHR21060">
    <property type="entry name" value="ACETATE KINASE"/>
    <property type="match status" value="1"/>
</dbReference>
<keyword evidence="3 6" id="KW-0547">Nucleotide-binding</keyword>
<evidence type="ECO:0000256" key="4">
    <source>
        <dbReference type="ARBA" id="ARBA00022777"/>
    </source>
</evidence>
<dbReference type="GO" id="GO:0005737">
    <property type="term" value="C:cytoplasm"/>
    <property type="evidence" value="ECO:0007669"/>
    <property type="project" value="UniProtKB-SubCell"/>
</dbReference>
<dbReference type="InterPro" id="IPR023865">
    <property type="entry name" value="Aliphatic_acid_kinase_CS"/>
</dbReference>
<dbReference type="PIRSF" id="PIRSF000722">
    <property type="entry name" value="Acetate_prop_kin"/>
    <property type="match status" value="1"/>
</dbReference>
<comment type="subunit">
    <text evidence="6">Homodimer.</text>
</comment>
<dbReference type="HAMAP" id="MF_00020">
    <property type="entry name" value="Acetate_kinase"/>
    <property type="match status" value="1"/>
</dbReference>
<dbReference type="GO" id="GO:0000287">
    <property type="term" value="F:magnesium ion binding"/>
    <property type="evidence" value="ECO:0007669"/>
    <property type="project" value="UniProtKB-UniRule"/>
</dbReference>
<feature type="site" description="Transition state stabilizer" evidence="6">
    <location>
        <position position="236"/>
    </location>
</feature>
<evidence type="ECO:0000256" key="2">
    <source>
        <dbReference type="ARBA" id="ARBA00022679"/>
    </source>
</evidence>
<dbReference type="GO" id="GO:0006085">
    <property type="term" value="P:acetyl-CoA biosynthetic process"/>
    <property type="evidence" value="ECO:0007669"/>
    <property type="project" value="UniProtKB-UniRule"/>
</dbReference>
<dbReference type="GO" id="GO:0006083">
    <property type="term" value="P:acetate metabolic process"/>
    <property type="evidence" value="ECO:0007669"/>
    <property type="project" value="TreeGrafter"/>
</dbReference>
<dbReference type="GO" id="GO:0005524">
    <property type="term" value="F:ATP binding"/>
    <property type="evidence" value="ECO:0007669"/>
    <property type="project" value="UniProtKB-KW"/>
</dbReference>
<comment type="cofactor">
    <cofactor evidence="6">
        <name>Mg(2+)</name>
        <dbReference type="ChEBI" id="CHEBI:18420"/>
    </cofactor>
    <cofactor evidence="6">
        <name>Mn(2+)</name>
        <dbReference type="ChEBI" id="CHEBI:29035"/>
    </cofactor>
    <text evidence="6">Mg(2+). Can also accept Mn(2+).</text>
</comment>
<dbReference type="SUPFAM" id="SSF53067">
    <property type="entry name" value="Actin-like ATPase domain"/>
    <property type="match status" value="2"/>
</dbReference>
<dbReference type="PRINTS" id="PR00471">
    <property type="entry name" value="ACETATEKNASE"/>
</dbReference>
<feature type="binding site" evidence="6">
    <location>
        <position position="15"/>
    </location>
    <ligand>
        <name>ATP</name>
        <dbReference type="ChEBI" id="CHEBI:30616"/>
    </ligand>
</feature>
<evidence type="ECO:0000256" key="3">
    <source>
        <dbReference type="ARBA" id="ARBA00022741"/>
    </source>
</evidence>
<keyword evidence="5 6" id="KW-0067">ATP-binding</keyword>
<dbReference type="GO" id="GO:0008776">
    <property type="term" value="F:acetate kinase activity"/>
    <property type="evidence" value="ECO:0007669"/>
    <property type="project" value="UniProtKB-UniRule"/>
</dbReference>
<evidence type="ECO:0000256" key="5">
    <source>
        <dbReference type="ARBA" id="ARBA00022840"/>
    </source>
</evidence>
<dbReference type="KEGG" id="xya:ET471_08930"/>
<comment type="subcellular location">
    <subcellularLocation>
        <location evidence="6">Cytoplasm</location>
    </subcellularLocation>
</comment>
<dbReference type="Proteomes" id="UP000292118">
    <property type="component" value="Chromosome"/>
</dbReference>
<evidence type="ECO:0000256" key="1">
    <source>
        <dbReference type="ARBA" id="ARBA00008748"/>
    </source>
</evidence>
<keyword evidence="6" id="KW-0479">Metal-binding</keyword>
<feature type="binding site" evidence="6">
    <location>
        <position position="8"/>
    </location>
    <ligand>
        <name>Mg(2+)</name>
        <dbReference type="ChEBI" id="CHEBI:18420"/>
    </ligand>
</feature>
<dbReference type="UniPathway" id="UPA00340">
    <property type="reaction ID" value="UER00458"/>
</dbReference>
<dbReference type="InterPro" id="IPR000890">
    <property type="entry name" value="Aliphatic_acid_kin_short-chain"/>
</dbReference>
<keyword evidence="9" id="KW-1185">Reference proteome</keyword>
<feature type="binding site" evidence="6">
    <location>
        <begin position="203"/>
        <end position="207"/>
    </location>
    <ligand>
        <name>ATP</name>
        <dbReference type="ChEBI" id="CHEBI:30616"/>
    </ligand>
</feature>
<feature type="site" description="Transition state stabilizer" evidence="6">
    <location>
        <position position="177"/>
    </location>
</feature>
<feature type="binding site" evidence="6">
    <location>
        <begin position="325"/>
        <end position="329"/>
    </location>
    <ligand>
        <name>ATP</name>
        <dbReference type="ChEBI" id="CHEBI:30616"/>
    </ligand>
</feature>
<keyword evidence="6" id="KW-0460">Magnesium</keyword>
<organism evidence="8 9">
    <name type="scientific">Xylanimonas protaetiae</name>
    <dbReference type="NCBI Taxonomy" id="2509457"/>
    <lineage>
        <taxon>Bacteria</taxon>
        <taxon>Bacillati</taxon>
        <taxon>Actinomycetota</taxon>
        <taxon>Actinomycetes</taxon>
        <taxon>Micrococcales</taxon>
        <taxon>Promicromonosporaceae</taxon>
        <taxon>Xylanimonas</taxon>
    </lineage>
</organism>
<dbReference type="CDD" id="cd24010">
    <property type="entry name" value="ASKHA_NBD_AcK_PK"/>
    <property type="match status" value="1"/>
</dbReference>
<dbReference type="InterPro" id="IPR004372">
    <property type="entry name" value="Ac/propionate_kinase"/>
</dbReference>
<dbReference type="RefSeq" id="WP_129187652.1">
    <property type="nucleotide sequence ID" value="NZ_CP035493.1"/>
</dbReference>
<keyword evidence="2 6" id="KW-0808">Transferase</keyword>
<keyword evidence="6" id="KW-0963">Cytoplasm</keyword>
<dbReference type="Gene3D" id="3.30.420.40">
    <property type="match status" value="2"/>
</dbReference>
<comment type="similarity">
    <text evidence="1 6 7">Belongs to the acetokinase family.</text>
</comment>
<sequence>MSTVLVLNSGSSSLKYQLLNPSTGDVLAVGLVERIGLESGRIVHEVGDEEHEREAPIKDHGVALHLVLDLFKEVGPSLDEAGIVAVGHRVVHGGTHYSQPTVIDDDVVEGIRALVPLAPLHNPANLTGIEAARELFDVPHVAVFDTAFFATLPPAAYTYAIDADVAAEHQVRRYGFHGTSHQYVSAKVAEVLGRDDLKQVVLHLGNGASASAVVDGVAVDTSMGLTPLEGLVMGTRSGDLDPAIVFHLKRVAGMDVDDIDDLLNKKSGLLGLSGRSDMRDLRNAADAGDATAIAALDVYRRRLVKYVGAYAAVLGGIDVLTFTAGVGENSFPIRQEVADALGFLGLAVDPAKNQVRSKEPRIISPDGHEGPLVMVVPTNEELAIARQSVAAIA</sequence>
<comment type="pathway">
    <text evidence="6">Metabolic intermediate biosynthesis; acetyl-CoA biosynthesis; acetyl-CoA from acetate: step 1/2.</text>
</comment>
<dbReference type="PROSITE" id="PS01076">
    <property type="entry name" value="ACETATE_KINASE_2"/>
    <property type="match status" value="1"/>
</dbReference>
<feature type="binding site" evidence="6">
    <location>
        <begin position="277"/>
        <end position="279"/>
    </location>
    <ligand>
        <name>ATP</name>
        <dbReference type="ChEBI" id="CHEBI:30616"/>
    </ligand>
</feature>
<dbReference type="InterPro" id="IPR043129">
    <property type="entry name" value="ATPase_NBD"/>
</dbReference>
<comment type="catalytic activity">
    <reaction evidence="6">
        <text>acetate + ATP = acetyl phosphate + ADP</text>
        <dbReference type="Rhea" id="RHEA:11352"/>
        <dbReference type="ChEBI" id="CHEBI:22191"/>
        <dbReference type="ChEBI" id="CHEBI:30089"/>
        <dbReference type="ChEBI" id="CHEBI:30616"/>
        <dbReference type="ChEBI" id="CHEBI:456216"/>
        <dbReference type="EC" id="2.7.2.1"/>
    </reaction>
</comment>
<evidence type="ECO:0000313" key="8">
    <source>
        <dbReference type="EMBL" id="QAY70146.1"/>
    </source>
</evidence>
<accession>A0A4P6F480</accession>
<protein>
    <recommendedName>
        <fullName evidence="6">Acetate kinase</fullName>
        <ecNumber evidence="6">2.7.2.1</ecNumber>
    </recommendedName>
    <alternativeName>
        <fullName evidence="6">Acetokinase</fullName>
    </alternativeName>
</protein>
<feature type="binding site" evidence="6">
    <location>
        <position position="380"/>
    </location>
    <ligand>
        <name>Mg(2+)</name>
        <dbReference type="ChEBI" id="CHEBI:18420"/>
    </ligand>
</feature>
<dbReference type="OrthoDB" id="9802453at2"/>
<comment type="function">
    <text evidence="6">Catalyzes the formation of acetyl phosphate from acetate and ATP. Can also catalyze the reverse reaction.</text>
</comment>
<evidence type="ECO:0000256" key="7">
    <source>
        <dbReference type="RuleBase" id="RU003835"/>
    </source>
</evidence>
<evidence type="ECO:0000256" key="6">
    <source>
        <dbReference type="HAMAP-Rule" id="MF_00020"/>
    </source>
</evidence>
<proteinExistence type="inferred from homology"/>
<dbReference type="EMBL" id="CP035493">
    <property type="protein sequence ID" value="QAY70146.1"/>
    <property type="molecule type" value="Genomic_DNA"/>
</dbReference>
<feature type="active site" description="Proton donor/acceptor" evidence="6">
    <location>
        <position position="145"/>
    </location>
</feature>
<evidence type="ECO:0000313" key="9">
    <source>
        <dbReference type="Proteomes" id="UP000292118"/>
    </source>
</evidence>
<feature type="binding site" evidence="6">
    <location>
        <position position="89"/>
    </location>
    <ligand>
        <name>substrate</name>
    </ligand>
</feature>
<dbReference type="Pfam" id="PF00871">
    <property type="entry name" value="Acetate_kinase"/>
    <property type="match status" value="1"/>
</dbReference>
<gene>
    <name evidence="6" type="primary">ackA</name>
    <name evidence="8" type="ORF">ET471_08930</name>
</gene>
<dbReference type="PROSITE" id="PS01075">
    <property type="entry name" value="ACETATE_KINASE_1"/>
    <property type="match status" value="1"/>
</dbReference>
<name>A0A4P6F480_9MICO</name>
<dbReference type="AlphaFoldDB" id="A0A4P6F480"/>
<dbReference type="PANTHER" id="PTHR21060:SF15">
    <property type="entry name" value="ACETATE KINASE-RELATED"/>
    <property type="match status" value="1"/>
</dbReference>
<dbReference type="EC" id="2.7.2.1" evidence="6"/>
<dbReference type="NCBIfam" id="TIGR00016">
    <property type="entry name" value="ackA"/>
    <property type="match status" value="1"/>
</dbReference>
<reference evidence="8 9" key="1">
    <citation type="submission" date="2019-01" db="EMBL/GenBank/DDBJ databases">
        <title>Genome sequencing of strain FW10M-9.</title>
        <authorList>
            <person name="Heo J."/>
            <person name="Kim S.-J."/>
            <person name="Kim J.-S."/>
            <person name="Hong S.-B."/>
            <person name="Kwon S.-W."/>
        </authorList>
    </citation>
    <scope>NUCLEOTIDE SEQUENCE [LARGE SCALE GENOMIC DNA]</scope>
    <source>
        <strain evidence="8 9">FW10M-9</strain>
    </source>
</reference>